<feature type="region of interest" description="Disordered" evidence="1">
    <location>
        <begin position="432"/>
        <end position="456"/>
    </location>
</feature>
<gene>
    <name evidence="2" type="ORF">RhiirC2_870324</name>
</gene>
<dbReference type="VEuPathDB" id="FungiDB:FUN_021932"/>
<reference evidence="2 3" key="2">
    <citation type="submission" date="2017-10" db="EMBL/GenBank/DDBJ databases">
        <title>Extensive intraspecific genome diversity in a model arbuscular mycorrhizal fungus.</title>
        <authorList>
            <person name="Chen E.C.H."/>
            <person name="Morin E."/>
            <person name="Baudet D."/>
            <person name="Noel J."/>
            <person name="Ndikumana S."/>
            <person name="Charron P."/>
            <person name="St-Onge C."/>
            <person name="Giorgi J."/>
            <person name="Grigoriev I.V."/>
            <person name="Roux C."/>
            <person name="Martin F.M."/>
            <person name="Corradi N."/>
        </authorList>
    </citation>
    <scope>NUCLEOTIDE SEQUENCE [LARGE SCALE GENOMIC DNA]</scope>
    <source>
        <strain evidence="2 3">C2</strain>
    </source>
</reference>
<protein>
    <submittedName>
        <fullName evidence="2">Uncharacterized protein</fullName>
    </submittedName>
</protein>
<comment type="caution">
    <text evidence="2">The sequence shown here is derived from an EMBL/GenBank/DDBJ whole genome shotgun (WGS) entry which is preliminary data.</text>
</comment>
<accession>A0A2N1MKF2</accession>
<reference evidence="2 3" key="1">
    <citation type="submission" date="2016-04" db="EMBL/GenBank/DDBJ databases">
        <title>Genome analyses suggest a sexual origin of heterokaryosis in a supposedly ancient asexual fungus.</title>
        <authorList>
            <person name="Ropars J."/>
            <person name="Sedzielewska K."/>
            <person name="Noel J."/>
            <person name="Charron P."/>
            <person name="Farinelli L."/>
            <person name="Marton T."/>
            <person name="Kruger M."/>
            <person name="Pelin A."/>
            <person name="Brachmann A."/>
            <person name="Corradi N."/>
        </authorList>
    </citation>
    <scope>NUCLEOTIDE SEQUENCE [LARGE SCALE GENOMIC DNA]</scope>
    <source>
        <strain evidence="2 3">C2</strain>
    </source>
</reference>
<dbReference type="VEuPathDB" id="FungiDB:RhiirFUN_024808"/>
<dbReference type="Proteomes" id="UP000233469">
    <property type="component" value="Unassembled WGS sequence"/>
</dbReference>
<dbReference type="VEuPathDB" id="FungiDB:RhiirA1_428163"/>
<evidence type="ECO:0000313" key="3">
    <source>
        <dbReference type="Proteomes" id="UP000233469"/>
    </source>
</evidence>
<dbReference type="AlphaFoldDB" id="A0A2N1MKF2"/>
<feature type="compositionally biased region" description="Basic and acidic residues" evidence="1">
    <location>
        <begin position="436"/>
        <end position="456"/>
    </location>
</feature>
<dbReference type="EMBL" id="LLXL01002013">
    <property type="protein sequence ID" value="PKK62124.1"/>
    <property type="molecule type" value="Genomic_DNA"/>
</dbReference>
<sequence length="456" mass="53086">MSNLIVSTEIFVPLYNFLKSASLEKITISRIFTQQWKLFKIQPKEEDCECLINILRSVENEIVNAERKEHIQSLQDINKIYYSRDELISLVDAGELRGNFKEYINWRNMACNNITILKNTIKNGGTPAHNHIYTKICEVRVEELSQDDPLCNGVIDLSSDKYQLSENNHIDLMGDKAGIRELSKSSEIKSVFADFIFEREEIYRLRKFVLSPSEMVSHGQWVEEEHEKERVARGITNVLLQEIKLNAFRKVSNGSENCLVEIIARLMDTAMYRLPVEYDIEITRAERQSMASKNRKVQQQKGSRGDKPDLMIRVFFRNKWEEIIYVESGKWNCDDEKIRSDHNKLVQLCMDGSNELFKICEKEPLNRNYIGFGVNIAGECIEIYGLVREKGVKYYFPVSRAKIPFRKESAEEVEGFIHALLTLRAIANTLRKRSRKNSERSPTHKGEEKKRELLDI</sequence>
<name>A0A2N1MKF2_9GLOM</name>
<evidence type="ECO:0000313" key="2">
    <source>
        <dbReference type="EMBL" id="PKK62124.1"/>
    </source>
</evidence>
<evidence type="ECO:0000256" key="1">
    <source>
        <dbReference type="SAM" id="MobiDB-lite"/>
    </source>
</evidence>
<organism evidence="2 3">
    <name type="scientific">Rhizophagus irregularis</name>
    <dbReference type="NCBI Taxonomy" id="588596"/>
    <lineage>
        <taxon>Eukaryota</taxon>
        <taxon>Fungi</taxon>
        <taxon>Fungi incertae sedis</taxon>
        <taxon>Mucoromycota</taxon>
        <taxon>Glomeromycotina</taxon>
        <taxon>Glomeromycetes</taxon>
        <taxon>Glomerales</taxon>
        <taxon>Glomeraceae</taxon>
        <taxon>Rhizophagus</taxon>
    </lineage>
</organism>
<proteinExistence type="predicted"/>